<sequence length="46" mass="5856">MNLIWLYLMRLLKLLWTRHLTRQIQKLMARLIRKNGKNMWRGIRDY</sequence>
<dbReference type="EMBL" id="GGEC01001078">
    <property type="protein sequence ID" value="MBW81561.1"/>
    <property type="molecule type" value="Transcribed_RNA"/>
</dbReference>
<proteinExistence type="predicted"/>
<reference evidence="2" key="1">
    <citation type="submission" date="2018-02" db="EMBL/GenBank/DDBJ databases">
        <title>Rhizophora mucronata_Transcriptome.</title>
        <authorList>
            <person name="Meera S.P."/>
            <person name="Sreeshan A."/>
            <person name="Augustine A."/>
        </authorList>
    </citation>
    <scope>NUCLEOTIDE SEQUENCE</scope>
    <source>
        <tissue evidence="2">Leaf</tissue>
    </source>
</reference>
<feature type="signal peptide" evidence="1">
    <location>
        <begin position="1"/>
        <end position="17"/>
    </location>
</feature>
<accession>A0A2P2IK54</accession>
<dbReference type="AlphaFoldDB" id="A0A2P2IK54"/>
<keyword evidence="1" id="KW-0732">Signal</keyword>
<organism evidence="2">
    <name type="scientific">Rhizophora mucronata</name>
    <name type="common">Asiatic mangrove</name>
    <dbReference type="NCBI Taxonomy" id="61149"/>
    <lineage>
        <taxon>Eukaryota</taxon>
        <taxon>Viridiplantae</taxon>
        <taxon>Streptophyta</taxon>
        <taxon>Embryophyta</taxon>
        <taxon>Tracheophyta</taxon>
        <taxon>Spermatophyta</taxon>
        <taxon>Magnoliopsida</taxon>
        <taxon>eudicotyledons</taxon>
        <taxon>Gunneridae</taxon>
        <taxon>Pentapetalae</taxon>
        <taxon>rosids</taxon>
        <taxon>fabids</taxon>
        <taxon>Malpighiales</taxon>
        <taxon>Rhizophoraceae</taxon>
        <taxon>Rhizophora</taxon>
    </lineage>
</organism>
<evidence type="ECO:0000256" key="1">
    <source>
        <dbReference type="SAM" id="SignalP"/>
    </source>
</evidence>
<feature type="chain" id="PRO_5015123641" evidence="1">
    <location>
        <begin position="18"/>
        <end position="46"/>
    </location>
</feature>
<protein>
    <submittedName>
        <fullName evidence="2">Uncharacterized protein</fullName>
    </submittedName>
</protein>
<name>A0A2P2IK54_RHIMU</name>
<evidence type="ECO:0000313" key="2">
    <source>
        <dbReference type="EMBL" id="MBW81561.1"/>
    </source>
</evidence>